<gene>
    <name evidence="10" type="ORF">NIES2119_20070</name>
</gene>
<dbReference type="Proteomes" id="UP000185860">
    <property type="component" value="Unassembled WGS sequence"/>
</dbReference>
<evidence type="ECO:0000256" key="2">
    <source>
        <dbReference type="ARBA" id="ARBA00022679"/>
    </source>
</evidence>
<dbReference type="GO" id="GO:0016301">
    <property type="term" value="F:kinase activity"/>
    <property type="evidence" value="ECO:0007669"/>
    <property type="project" value="UniProtKB-KW"/>
</dbReference>
<evidence type="ECO:0000256" key="5">
    <source>
        <dbReference type="ARBA" id="ARBA00022840"/>
    </source>
</evidence>
<evidence type="ECO:0000259" key="8">
    <source>
        <dbReference type="Pfam" id="PF07005"/>
    </source>
</evidence>
<dbReference type="EMBL" id="MRCE01000021">
    <property type="protein sequence ID" value="OKH35553.1"/>
    <property type="molecule type" value="Genomic_DNA"/>
</dbReference>
<evidence type="ECO:0000256" key="4">
    <source>
        <dbReference type="ARBA" id="ARBA00022777"/>
    </source>
</evidence>
<comment type="similarity">
    <text evidence="1">Belongs to the four-carbon acid sugar kinase family.</text>
</comment>
<keyword evidence="2" id="KW-0808">Transferase</keyword>
<sequence>MSSKPKIIVLDDDPTGSQTVHSCLLLTRWDVDTLRLGLTDDSPIFFVLTNTRALTPEAAAQVTREVCHNLKIAIEAEKIQDFLVVSRSDSTLRGHYPVETDVIAEELGSFDAHFLVPAFFEGGRITIDSVHYLIVNGVPTPVHETEFAKDSVFAYHHSYLPMYVEEKTKGRIPANTVVRFLLKDIPNGSVERLMQLSGNQCCVVDGETQADLNKFAADILTAASQGKRFLFRSAASILTALAALPPQPIAAEDMAEYVREGKPGAVIVGSHVKKTTEQLEKLLQEPGIVGIEVDVSHLLDDDPPLPLDKGGESDSPLDKGGQRGVQRAALLEKTLQNVHNAHNEGKTPVVYTSRQELTFPDTETRLKFGVEVSTLLMDVVRGLPKDIGFLISKGGITSNDVLSTGLALTSARLLGQILAGCSMVRTPENHPQFPNLPVVLFPGNVGDADALATVYRRLSK</sequence>
<evidence type="ECO:0000256" key="1">
    <source>
        <dbReference type="ARBA" id="ARBA00005715"/>
    </source>
</evidence>
<name>A0A1U7IF32_9CYAN</name>
<keyword evidence="3" id="KW-0547">Nucleotide-binding</keyword>
<evidence type="ECO:0000313" key="10">
    <source>
        <dbReference type="EMBL" id="OKH35553.1"/>
    </source>
</evidence>
<keyword evidence="6" id="KW-0119">Carbohydrate metabolism</keyword>
<dbReference type="Gene3D" id="3.40.980.20">
    <property type="entry name" value="Four-carbon acid sugar kinase, nucleotide binding domain"/>
    <property type="match status" value="1"/>
</dbReference>
<evidence type="ECO:0000256" key="7">
    <source>
        <dbReference type="SAM" id="MobiDB-lite"/>
    </source>
</evidence>
<feature type="compositionally biased region" description="Basic and acidic residues" evidence="7">
    <location>
        <begin position="309"/>
        <end position="321"/>
    </location>
</feature>
<feature type="domain" description="Four-carbon acid sugar kinase nucleotide binding" evidence="9">
    <location>
        <begin position="326"/>
        <end position="451"/>
    </location>
</feature>
<evidence type="ECO:0000256" key="6">
    <source>
        <dbReference type="ARBA" id="ARBA00023277"/>
    </source>
</evidence>
<feature type="domain" description="Four-carbon acid sugar kinase N-terminal" evidence="8">
    <location>
        <begin position="7"/>
        <end position="241"/>
    </location>
</feature>
<dbReference type="SUPFAM" id="SSF142764">
    <property type="entry name" value="YgbK-like"/>
    <property type="match status" value="1"/>
</dbReference>
<organism evidence="10 11">
    <name type="scientific">[Phormidium ambiguum] IAM M-71</name>
    <dbReference type="NCBI Taxonomy" id="454136"/>
    <lineage>
        <taxon>Bacteria</taxon>
        <taxon>Bacillati</taxon>
        <taxon>Cyanobacteriota</taxon>
        <taxon>Cyanophyceae</taxon>
        <taxon>Oscillatoriophycideae</taxon>
        <taxon>Aerosakkonematales</taxon>
        <taxon>Aerosakkonemataceae</taxon>
        <taxon>Floridanema</taxon>
    </lineage>
</organism>
<proteinExistence type="inferred from homology"/>
<keyword evidence="4" id="KW-0418">Kinase</keyword>
<evidence type="ECO:0000256" key="3">
    <source>
        <dbReference type="ARBA" id="ARBA00022741"/>
    </source>
</evidence>
<dbReference type="RefSeq" id="WP_073595284.1">
    <property type="nucleotide sequence ID" value="NZ_MRCE01000021.1"/>
</dbReference>
<dbReference type="AlphaFoldDB" id="A0A1U7IF32"/>
<dbReference type="GO" id="GO:0005524">
    <property type="term" value="F:ATP binding"/>
    <property type="evidence" value="ECO:0007669"/>
    <property type="project" value="UniProtKB-KW"/>
</dbReference>
<reference evidence="10 11" key="1">
    <citation type="submission" date="2016-11" db="EMBL/GenBank/DDBJ databases">
        <title>Draft Genome Sequences of Nine Cyanobacterial Strains from Diverse Habitats.</title>
        <authorList>
            <person name="Zhu T."/>
            <person name="Hou S."/>
            <person name="Lu X."/>
            <person name="Hess W.R."/>
        </authorList>
    </citation>
    <scope>NUCLEOTIDE SEQUENCE [LARGE SCALE GENOMIC DNA]</scope>
    <source>
        <strain evidence="10 11">IAM M-71</strain>
    </source>
</reference>
<dbReference type="Pfam" id="PF17042">
    <property type="entry name" value="NBD_C"/>
    <property type="match status" value="1"/>
</dbReference>
<accession>A0A1U7IF32</accession>
<dbReference type="Pfam" id="PF07005">
    <property type="entry name" value="SBD_N"/>
    <property type="match status" value="1"/>
</dbReference>
<dbReference type="STRING" id="454136.NIES2119_20070"/>
<feature type="region of interest" description="Disordered" evidence="7">
    <location>
        <begin position="301"/>
        <end position="322"/>
    </location>
</feature>
<dbReference type="InterPro" id="IPR042213">
    <property type="entry name" value="NBD_C_sf"/>
</dbReference>
<dbReference type="InterPro" id="IPR010737">
    <property type="entry name" value="4-carb_acid_sugar_kinase_N"/>
</dbReference>
<keyword evidence="5" id="KW-0067">ATP-binding</keyword>
<evidence type="ECO:0000313" key="11">
    <source>
        <dbReference type="Proteomes" id="UP000185860"/>
    </source>
</evidence>
<dbReference type="InterPro" id="IPR031475">
    <property type="entry name" value="NBD_C"/>
</dbReference>
<comment type="caution">
    <text evidence="10">The sequence shown here is derived from an EMBL/GenBank/DDBJ whole genome shotgun (WGS) entry which is preliminary data.</text>
</comment>
<dbReference type="Gene3D" id="3.40.50.10840">
    <property type="entry name" value="Putative sugar-binding, N-terminal domain"/>
    <property type="match status" value="1"/>
</dbReference>
<evidence type="ECO:0000259" key="9">
    <source>
        <dbReference type="Pfam" id="PF17042"/>
    </source>
</evidence>
<protein>
    <submittedName>
        <fullName evidence="10">Hrp-dependent type III effector protein</fullName>
    </submittedName>
</protein>
<dbReference type="InterPro" id="IPR037051">
    <property type="entry name" value="4-carb_acid_sugar_kinase_N_sf"/>
</dbReference>
<dbReference type="OrthoDB" id="153193at2"/>